<dbReference type="InterPro" id="IPR036249">
    <property type="entry name" value="Thioredoxin-like_sf"/>
</dbReference>
<name>A0ABQ0C6Y2_9PROT</name>
<keyword evidence="2" id="KW-0812">Transmembrane</keyword>
<comment type="similarity">
    <text evidence="1">Belongs to the SCO1/2 family.</text>
</comment>
<dbReference type="EMBL" id="BAAFGK010000004">
    <property type="protein sequence ID" value="GAB0056646.1"/>
    <property type="molecule type" value="Genomic_DNA"/>
</dbReference>
<evidence type="ECO:0000313" key="4">
    <source>
        <dbReference type="Proteomes" id="UP001628193"/>
    </source>
</evidence>
<sequence>MRKIAWLMAMTLWVLLLGDGWAFSKPTENSDIDPSLFRVDEQKFLGVKFGNEVTLLDEQGKPLQFADLPNLPFVLVPAYYTCDGACFNIGISLKELLKEVKSLQSGKGFNVVFVSFDKNDTTEGLTKFAQQLDLPDDPIRGWRFTRFEQPDAIKREMDKIGYKFFWSPRDRTFFHPTLVLILSPEGRVARYLNVLNVTPKDVELALLEAKSNQFKPSETLDYLVSLCYSYNFKEGRYTLSIPVFVGLGSFLLGIGLLFASLGIYRLIHHRKNIRK</sequence>
<proteinExistence type="inferred from homology"/>
<organism evidence="3 4">
    <name type="scientific">Candidatus Magnetaquiglobus chichijimensis</name>
    <dbReference type="NCBI Taxonomy" id="3141448"/>
    <lineage>
        <taxon>Bacteria</taxon>
        <taxon>Pseudomonadati</taxon>
        <taxon>Pseudomonadota</taxon>
        <taxon>Magnetococcia</taxon>
        <taxon>Magnetococcales</taxon>
        <taxon>Candidatus Magnetaquicoccaceae</taxon>
        <taxon>Candidatus Magnetaquiglobus</taxon>
    </lineage>
</organism>
<keyword evidence="2" id="KW-1133">Transmembrane helix</keyword>
<dbReference type="SUPFAM" id="SSF52833">
    <property type="entry name" value="Thioredoxin-like"/>
    <property type="match status" value="1"/>
</dbReference>
<feature type="transmembrane region" description="Helical" evidence="2">
    <location>
        <begin position="243"/>
        <end position="267"/>
    </location>
</feature>
<reference evidence="3 4" key="1">
    <citation type="submission" date="2024-05" db="EMBL/GenBank/DDBJ databases">
        <authorList>
            <consortium name="Candidatus Magnetaquicoccaceae bacterium FCR-1 genome sequencing consortium"/>
            <person name="Shimoshige H."/>
            <person name="Shimamura S."/>
            <person name="Taoka A."/>
            <person name="Kobayashi H."/>
            <person name="Maekawa T."/>
        </authorList>
    </citation>
    <scope>NUCLEOTIDE SEQUENCE [LARGE SCALE GENOMIC DNA]</scope>
    <source>
        <strain evidence="3 4">FCR-1</strain>
    </source>
</reference>
<keyword evidence="4" id="KW-1185">Reference proteome</keyword>
<gene>
    <name evidence="3" type="ORF">SIID45300_00954</name>
</gene>
<keyword evidence="2" id="KW-0472">Membrane</keyword>
<protein>
    <recommendedName>
        <fullName evidence="5">SCO family protein</fullName>
    </recommendedName>
</protein>
<dbReference type="Proteomes" id="UP001628193">
    <property type="component" value="Unassembled WGS sequence"/>
</dbReference>
<evidence type="ECO:0000256" key="1">
    <source>
        <dbReference type="ARBA" id="ARBA00010996"/>
    </source>
</evidence>
<dbReference type="Gene3D" id="3.40.30.10">
    <property type="entry name" value="Glutaredoxin"/>
    <property type="match status" value="1"/>
</dbReference>
<accession>A0ABQ0C6Y2</accession>
<evidence type="ECO:0000313" key="3">
    <source>
        <dbReference type="EMBL" id="GAB0056646.1"/>
    </source>
</evidence>
<dbReference type="RefSeq" id="WP_420904368.1">
    <property type="nucleotide sequence ID" value="NZ_BAAFGK010000004.1"/>
</dbReference>
<dbReference type="InterPro" id="IPR003782">
    <property type="entry name" value="SCO1/SenC"/>
</dbReference>
<dbReference type="CDD" id="cd02968">
    <property type="entry name" value="SCO"/>
    <property type="match status" value="1"/>
</dbReference>
<evidence type="ECO:0000256" key="2">
    <source>
        <dbReference type="SAM" id="Phobius"/>
    </source>
</evidence>
<comment type="caution">
    <text evidence="3">The sequence shown here is derived from an EMBL/GenBank/DDBJ whole genome shotgun (WGS) entry which is preliminary data.</text>
</comment>
<evidence type="ECO:0008006" key="5">
    <source>
        <dbReference type="Google" id="ProtNLM"/>
    </source>
</evidence>
<reference evidence="3 4" key="2">
    <citation type="submission" date="2024-09" db="EMBL/GenBank/DDBJ databases">
        <title>Draft genome sequence of Candidatus Magnetaquicoccaceae bacterium FCR-1.</title>
        <authorList>
            <person name="Shimoshige H."/>
            <person name="Shimamura S."/>
            <person name="Taoka A."/>
            <person name="Kobayashi H."/>
            <person name="Maekawa T."/>
        </authorList>
    </citation>
    <scope>NUCLEOTIDE SEQUENCE [LARGE SCALE GENOMIC DNA]</scope>
    <source>
        <strain evidence="3 4">FCR-1</strain>
    </source>
</reference>